<dbReference type="RefSeq" id="XP_028845525.1">
    <property type="nucleotide sequence ID" value="XM_028989692.1"/>
</dbReference>
<evidence type="ECO:0000259" key="5">
    <source>
        <dbReference type="PROSITE" id="PS50865"/>
    </source>
</evidence>
<dbReference type="PANTHER" id="PTHR46920:SF1">
    <property type="entry name" value="PROTEIN MSS51 HOMOLOG, MITOCHONDRIAL-RELATED"/>
    <property type="match status" value="1"/>
</dbReference>
<keyword evidence="7" id="KW-1185">Reference proteome</keyword>
<dbReference type="Pfam" id="PF01753">
    <property type="entry name" value="zf-MYND"/>
    <property type="match status" value="1"/>
</dbReference>
<dbReference type="Ensembl" id="ENSDCDT00010068785.1">
    <property type="protein sequence ID" value="ENSDCDP00010058091.1"/>
    <property type="gene ID" value="ENSDCDG00010032767.1"/>
</dbReference>
<dbReference type="GO" id="GO:0008270">
    <property type="term" value="F:zinc ion binding"/>
    <property type="evidence" value="ECO:0007669"/>
    <property type="project" value="UniProtKB-KW"/>
</dbReference>
<accession>A0AAY4ELQ4</accession>
<dbReference type="Pfam" id="PF20179">
    <property type="entry name" value="MSS51_C"/>
    <property type="match status" value="1"/>
</dbReference>
<dbReference type="SUPFAM" id="SSF144232">
    <property type="entry name" value="HIT/MYND zinc finger-like"/>
    <property type="match status" value="1"/>
</dbReference>
<evidence type="ECO:0000256" key="4">
    <source>
        <dbReference type="PROSITE-ProRule" id="PRU00134"/>
    </source>
</evidence>
<dbReference type="InterPro" id="IPR052839">
    <property type="entry name" value="Mito_gene_expr_regulator"/>
</dbReference>
<reference evidence="6 7" key="1">
    <citation type="submission" date="2020-06" db="EMBL/GenBank/DDBJ databases">
        <authorList>
            <consortium name="Wellcome Sanger Institute Data Sharing"/>
        </authorList>
    </citation>
    <scope>NUCLEOTIDE SEQUENCE [LARGE SCALE GENOMIC DNA]</scope>
</reference>
<organism evidence="6 7">
    <name type="scientific">Denticeps clupeoides</name>
    <name type="common">denticle herring</name>
    <dbReference type="NCBI Taxonomy" id="299321"/>
    <lineage>
        <taxon>Eukaryota</taxon>
        <taxon>Metazoa</taxon>
        <taxon>Chordata</taxon>
        <taxon>Craniata</taxon>
        <taxon>Vertebrata</taxon>
        <taxon>Euteleostomi</taxon>
        <taxon>Actinopterygii</taxon>
        <taxon>Neopterygii</taxon>
        <taxon>Teleostei</taxon>
        <taxon>Clupei</taxon>
        <taxon>Clupeiformes</taxon>
        <taxon>Denticipitoidei</taxon>
        <taxon>Denticipitidae</taxon>
        <taxon>Denticeps</taxon>
    </lineage>
</organism>
<dbReference type="PANTHER" id="PTHR46920">
    <property type="match status" value="1"/>
</dbReference>
<reference evidence="6" key="3">
    <citation type="submission" date="2025-09" db="UniProtKB">
        <authorList>
            <consortium name="Ensembl"/>
        </authorList>
    </citation>
    <scope>IDENTIFICATION</scope>
</reference>
<dbReference type="InterPro" id="IPR046824">
    <property type="entry name" value="Mss51-like_C"/>
</dbReference>
<dbReference type="AlphaFoldDB" id="A0AAY4ELQ4"/>
<sequence length="440" mass="49874">MASTIQVLPQSVTPTMDSVYSDQLGFFSLDSNVPGLSKVILDKLNMKDYGEYRAALEGKKNGTGFSSLKEMFQKMEDTFKFCTACKKLPAHLSPPKSLKRCIKCLNVYYCSKDCQKSDWPIHKTFCKNLRLIAMDRLVEWLVSTGDLPFQTEEWTLCASEVRSWDDWLSMQGDLSPRLDAILLGKNMSDLWTNAGRQRPESRDLRESLWRVCSEFFSKPLTLGLGIKIFKLDPYSHPLTIHLVGAANSETLGARTTDMDELSHMFPGHQGLEVVMVGPEVVEGPILRPPLRAFGPRGRVYISGYKGLYHQFWEEVVEKEAAAKPDLVVGFHPGFHATQSLGEGWLPTLLLLRDFNIPAMFTLFNESEFELSLQIMLELEMHIRTSGPNPFRSLKPEQVQSCPNKPAVYCNAHYICFQGLLEREEEEEEQENTEEELASVG</sequence>
<dbReference type="GeneTree" id="ENSGT00940000153820"/>
<dbReference type="PROSITE" id="PS50865">
    <property type="entry name" value="ZF_MYND_2"/>
    <property type="match status" value="1"/>
</dbReference>
<evidence type="ECO:0000313" key="7">
    <source>
        <dbReference type="Proteomes" id="UP000694580"/>
    </source>
</evidence>
<protein>
    <recommendedName>
        <fullName evidence="5">MYND-type domain-containing protein</fullName>
    </recommendedName>
</protein>
<dbReference type="GeneID" id="114795940"/>
<keyword evidence="2 4" id="KW-0863">Zinc-finger</keyword>
<evidence type="ECO:0000256" key="1">
    <source>
        <dbReference type="ARBA" id="ARBA00022723"/>
    </source>
</evidence>
<reference evidence="6" key="2">
    <citation type="submission" date="2025-08" db="UniProtKB">
        <authorList>
            <consortium name="Ensembl"/>
        </authorList>
    </citation>
    <scope>IDENTIFICATION</scope>
</reference>
<name>A0AAY4ELQ4_9TELE</name>
<proteinExistence type="predicted"/>
<keyword evidence="1" id="KW-0479">Metal-binding</keyword>
<keyword evidence="3" id="KW-0862">Zinc</keyword>
<gene>
    <name evidence="6" type="primary">LOC114795940</name>
</gene>
<dbReference type="InterPro" id="IPR002893">
    <property type="entry name" value="Znf_MYND"/>
</dbReference>
<evidence type="ECO:0000313" key="6">
    <source>
        <dbReference type="Ensembl" id="ENSDCDP00010058091.1"/>
    </source>
</evidence>
<dbReference type="Gene3D" id="6.10.140.2220">
    <property type="match status" value="1"/>
</dbReference>
<evidence type="ECO:0000256" key="3">
    <source>
        <dbReference type="ARBA" id="ARBA00022833"/>
    </source>
</evidence>
<dbReference type="PROSITE" id="PS01360">
    <property type="entry name" value="ZF_MYND_1"/>
    <property type="match status" value="1"/>
</dbReference>
<evidence type="ECO:0000256" key="2">
    <source>
        <dbReference type="ARBA" id="ARBA00022771"/>
    </source>
</evidence>
<dbReference type="Proteomes" id="UP000694580">
    <property type="component" value="Chromosome 8"/>
</dbReference>
<feature type="domain" description="MYND-type" evidence="5">
    <location>
        <begin position="82"/>
        <end position="126"/>
    </location>
</feature>